<evidence type="ECO:0000313" key="3">
    <source>
        <dbReference type="EMBL" id="HIU99805.1"/>
    </source>
</evidence>
<dbReference type="GO" id="GO:0016787">
    <property type="term" value="F:hydrolase activity"/>
    <property type="evidence" value="ECO:0007669"/>
    <property type="project" value="UniProtKB-KW"/>
</dbReference>
<organism evidence="3 4">
    <name type="scientific">Candidatus Stercoripulliclostridium merdipullorum</name>
    <dbReference type="NCBI Taxonomy" id="2840952"/>
    <lineage>
        <taxon>Bacteria</taxon>
        <taxon>Bacillati</taxon>
        <taxon>Bacillota</taxon>
        <taxon>Clostridia</taxon>
        <taxon>Eubacteriales</taxon>
        <taxon>Candidatus Stercoripulliclostridium</taxon>
    </lineage>
</organism>
<sequence>MTTIELCFLVLIFLSGAILVYLAICGGLVRYLMRPKKRDNAFLIDYETREKEFDKAWLDLTAQTFTRPSPFGYDVFGRLYMADTPTDRFILCLHGHNNSSIGQLKYLSLFRDLGYNVFMPDHRRSGNSGGDSITFGCYEKHDVVGWIDFLQERYPDATFALFGESMGAATATMVAAMDKRVRFLIEYCGYADFRHLILPKLGNLRPLYALLRPGLKAMSNILYSVDLDETDALSAMRSLSIPVLILHSRADKTVYFSNALALAKANPKAKTVYFETPAHARSLIVCRKAFTEAVQTFVKDVDQNQSL</sequence>
<dbReference type="SUPFAM" id="SSF53474">
    <property type="entry name" value="alpha/beta-Hydrolases"/>
    <property type="match status" value="1"/>
</dbReference>
<feature type="transmembrane region" description="Helical" evidence="1">
    <location>
        <begin position="6"/>
        <end position="29"/>
    </location>
</feature>
<dbReference type="PANTHER" id="PTHR43358:SF4">
    <property type="entry name" value="ALPHA_BETA HYDROLASE FOLD-1 DOMAIN-CONTAINING PROTEIN"/>
    <property type="match status" value="1"/>
</dbReference>
<dbReference type="PANTHER" id="PTHR43358">
    <property type="entry name" value="ALPHA/BETA-HYDROLASE"/>
    <property type="match status" value="1"/>
</dbReference>
<dbReference type="InterPro" id="IPR052920">
    <property type="entry name" value="DNA-binding_regulatory"/>
</dbReference>
<evidence type="ECO:0000256" key="1">
    <source>
        <dbReference type="SAM" id="Phobius"/>
    </source>
</evidence>
<reference evidence="3" key="2">
    <citation type="journal article" date="2021" name="PeerJ">
        <title>Extensive microbial diversity within the chicken gut microbiome revealed by metagenomics and culture.</title>
        <authorList>
            <person name="Gilroy R."/>
            <person name="Ravi A."/>
            <person name="Getino M."/>
            <person name="Pursley I."/>
            <person name="Horton D.L."/>
            <person name="Alikhan N.F."/>
            <person name="Baker D."/>
            <person name="Gharbi K."/>
            <person name="Hall N."/>
            <person name="Watson M."/>
            <person name="Adriaenssens E.M."/>
            <person name="Foster-Nyarko E."/>
            <person name="Jarju S."/>
            <person name="Secka A."/>
            <person name="Antonio M."/>
            <person name="Oren A."/>
            <person name="Chaudhuri R.R."/>
            <person name="La Ragione R."/>
            <person name="Hildebrand F."/>
            <person name="Pallen M.J."/>
        </authorList>
    </citation>
    <scope>NUCLEOTIDE SEQUENCE</scope>
    <source>
        <strain evidence="3">23406</strain>
    </source>
</reference>
<accession>A0A9D1NC08</accession>
<dbReference type="Pfam" id="PF12146">
    <property type="entry name" value="Hydrolase_4"/>
    <property type="match status" value="1"/>
</dbReference>
<protein>
    <submittedName>
        <fullName evidence="3">Alpha/beta fold hydrolase</fullName>
    </submittedName>
</protein>
<name>A0A9D1NC08_9FIRM</name>
<proteinExistence type="predicted"/>
<dbReference type="Gene3D" id="3.40.50.1820">
    <property type="entry name" value="alpha/beta hydrolase"/>
    <property type="match status" value="1"/>
</dbReference>
<keyword evidence="3" id="KW-0378">Hydrolase</keyword>
<feature type="domain" description="Serine aminopeptidase S33" evidence="2">
    <location>
        <begin position="86"/>
        <end position="190"/>
    </location>
</feature>
<dbReference type="InterPro" id="IPR029058">
    <property type="entry name" value="AB_hydrolase_fold"/>
</dbReference>
<keyword evidence="1" id="KW-0472">Membrane</keyword>
<dbReference type="AlphaFoldDB" id="A0A9D1NC08"/>
<dbReference type="Proteomes" id="UP000886891">
    <property type="component" value="Unassembled WGS sequence"/>
</dbReference>
<evidence type="ECO:0000259" key="2">
    <source>
        <dbReference type="Pfam" id="PF12146"/>
    </source>
</evidence>
<comment type="caution">
    <text evidence="3">The sequence shown here is derived from an EMBL/GenBank/DDBJ whole genome shotgun (WGS) entry which is preliminary data.</text>
</comment>
<keyword evidence="1" id="KW-0812">Transmembrane</keyword>
<keyword evidence="1" id="KW-1133">Transmembrane helix</keyword>
<evidence type="ECO:0000313" key="4">
    <source>
        <dbReference type="Proteomes" id="UP000886891"/>
    </source>
</evidence>
<gene>
    <name evidence="3" type="ORF">IAB14_01665</name>
</gene>
<dbReference type="EMBL" id="DVOH01000013">
    <property type="protein sequence ID" value="HIU99805.1"/>
    <property type="molecule type" value="Genomic_DNA"/>
</dbReference>
<dbReference type="InterPro" id="IPR022742">
    <property type="entry name" value="Hydrolase_4"/>
</dbReference>
<reference evidence="3" key="1">
    <citation type="submission" date="2020-10" db="EMBL/GenBank/DDBJ databases">
        <authorList>
            <person name="Gilroy R."/>
        </authorList>
    </citation>
    <scope>NUCLEOTIDE SEQUENCE</scope>
    <source>
        <strain evidence="3">23406</strain>
    </source>
</reference>